<organism evidence="12 13">
    <name type="scientific">Rhodovastum atsumiense</name>
    <dbReference type="NCBI Taxonomy" id="504468"/>
    <lineage>
        <taxon>Bacteria</taxon>
        <taxon>Pseudomonadati</taxon>
        <taxon>Pseudomonadota</taxon>
        <taxon>Alphaproteobacteria</taxon>
        <taxon>Acetobacterales</taxon>
        <taxon>Acetobacteraceae</taxon>
        <taxon>Rhodovastum</taxon>
    </lineage>
</organism>
<dbReference type="Pfam" id="PF03799">
    <property type="entry name" value="FtsQ_DivIB_C"/>
    <property type="match status" value="1"/>
</dbReference>
<evidence type="ECO:0000256" key="9">
    <source>
        <dbReference type="HAMAP-Rule" id="MF_00911"/>
    </source>
</evidence>
<feature type="compositionally biased region" description="Basic and acidic residues" evidence="10">
    <location>
        <begin position="261"/>
        <end position="275"/>
    </location>
</feature>
<comment type="subcellular location">
    <subcellularLocation>
        <location evidence="9">Cell inner membrane</location>
        <topology evidence="9">Single-pass type II membrane protein</topology>
    </subcellularLocation>
    <subcellularLocation>
        <location evidence="1">Membrane</location>
    </subcellularLocation>
    <text evidence="9">Localizes to the division septum.</text>
</comment>
<evidence type="ECO:0000256" key="7">
    <source>
        <dbReference type="ARBA" id="ARBA00023136"/>
    </source>
</evidence>
<name>A0A5M6J2A6_9PROT</name>
<protein>
    <recommendedName>
        <fullName evidence="9">Cell division protein FtsQ</fullName>
    </recommendedName>
</protein>
<comment type="similarity">
    <text evidence="9">Belongs to the FtsQ/DivIB family. FtsQ subfamily.</text>
</comment>
<gene>
    <name evidence="9" type="primary">ftsQ</name>
    <name evidence="12" type="ORF">F1189_04015</name>
</gene>
<evidence type="ECO:0000256" key="1">
    <source>
        <dbReference type="ARBA" id="ARBA00004370"/>
    </source>
</evidence>
<dbReference type="EMBL" id="VWPK01000005">
    <property type="protein sequence ID" value="KAA5613728.1"/>
    <property type="molecule type" value="Genomic_DNA"/>
</dbReference>
<feature type="region of interest" description="Disordered" evidence="10">
    <location>
        <begin position="255"/>
        <end position="275"/>
    </location>
</feature>
<dbReference type="GO" id="GO:0090529">
    <property type="term" value="P:cell septum assembly"/>
    <property type="evidence" value="ECO:0007669"/>
    <property type="project" value="InterPro"/>
</dbReference>
<keyword evidence="5 9" id="KW-0812">Transmembrane</keyword>
<dbReference type="HAMAP" id="MF_00911">
    <property type="entry name" value="FtsQ_subfam"/>
    <property type="match status" value="1"/>
</dbReference>
<dbReference type="AlphaFoldDB" id="A0A5M6J2A6"/>
<evidence type="ECO:0000259" key="11">
    <source>
        <dbReference type="PROSITE" id="PS51779"/>
    </source>
</evidence>
<dbReference type="InterPro" id="IPR005548">
    <property type="entry name" value="Cell_div_FtsQ/DivIB_C"/>
</dbReference>
<dbReference type="Gene3D" id="3.40.50.11690">
    <property type="entry name" value="Cell division protein FtsQ/DivIB"/>
    <property type="match status" value="1"/>
</dbReference>
<dbReference type="OrthoDB" id="9783091at2"/>
<evidence type="ECO:0000313" key="13">
    <source>
        <dbReference type="Proteomes" id="UP000325255"/>
    </source>
</evidence>
<keyword evidence="3 9" id="KW-0997">Cell inner membrane</keyword>
<dbReference type="Proteomes" id="UP000325255">
    <property type="component" value="Unassembled WGS sequence"/>
</dbReference>
<proteinExistence type="inferred from homology"/>
<evidence type="ECO:0000256" key="4">
    <source>
        <dbReference type="ARBA" id="ARBA00022618"/>
    </source>
</evidence>
<dbReference type="PROSITE" id="PS51779">
    <property type="entry name" value="POTRA"/>
    <property type="match status" value="1"/>
</dbReference>
<keyword evidence="4 9" id="KW-0132">Cell division</keyword>
<feature type="transmembrane region" description="Helical" evidence="9">
    <location>
        <begin position="21"/>
        <end position="39"/>
    </location>
</feature>
<keyword evidence="2 9" id="KW-1003">Cell membrane</keyword>
<evidence type="ECO:0000256" key="8">
    <source>
        <dbReference type="ARBA" id="ARBA00023306"/>
    </source>
</evidence>
<dbReference type="Gene3D" id="3.10.20.310">
    <property type="entry name" value="membrane protein fhac"/>
    <property type="match status" value="1"/>
</dbReference>
<comment type="function">
    <text evidence="9">Essential cell division protein.</text>
</comment>
<evidence type="ECO:0000313" key="12">
    <source>
        <dbReference type="EMBL" id="KAA5613728.1"/>
    </source>
</evidence>
<dbReference type="GO" id="GO:0032153">
    <property type="term" value="C:cell division site"/>
    <property type="evidence" value="ECO:0007669"/>
    <property type="project" value="UniProtKB-UniRule"/>
</dbReference>
<keyword evidence="7 9" id="KW-0472">Membrane</keyword>
<dbReference type="PANTHER" id="PTHR35851:SF1">
    <property type="entry name" value="CELL DIVISION PROTEIN FTSQ"/>
    <property type="match status" value="1"/>
</dbReference>
<evidence type="ECO:0000256" key="2">
    <source>
        <dbReference type="ARBA" id="ARBA00022475"/>
    </source>
</evidence>
<keyword evidence="6 9" id="KW-1133">Transmembrane helix</keyword>
<dbReference type="InterPro" id="IPR013685">
    <property type="entry name" value="POTRA_FtsQ_type"/>
</dbReference>
<comment type="caution">
    <text evidence="12">The sequence shown here is derived from an EMBL/GenBank/DDBJ whole genome shotgun (WGS) entry which is preliminary data.</text>
</comment>
<evidence type="ECO:0000256" key="3">
    <source>
        <dbReference type="ARBA" id="ARBA00022519"/>
    </source>
</evidence>
<dbReference type="InterPro" id="IPR045335">
    <property type="entry name" value="FtsQ_C_sf"/>
</dbReference>
<reference evidence="12 13" key="1">
    <citation type="submission" date="2019-09" db="EMBL/GenBank/DDBJ databases">
        <title>Genome sequence of Rhodovastum atsumiense, a diverse member of the Acetobacteraceae family of non-sulfur purple photosynthetic bacteria.</title>
        <authorList>
            <person name="Meyer T."/>
            <person name="Kyndt J."/>
        </authorList>
    </citation>
    <scope>NUCLEOTIDE SEQUENCE [LARGE SCALE GENOMIC DNA]</scope>
    <source>
        <strain evidence="12 13">DSM 21279</strain>
    </source>
</reference>
<evidence type="ECO:0000256" key="6">
    <source>
        <dbReference type="ARBA" id="ARBA00022989"/>
    </source>
</evidence>
<dbReference type="Pfam" id="PF08478">
    <property type="entry name" value="POTRA_1"/>
    <property type="match status" value="1"/>
</dbReference>
<dbReference type="InterPro" id="IPR034746">
    <property type="entry name" value="POTRA"/>
</dbReference>
<accession>A0A5M6J2A6</accession>
<keyword evidence="13" id="KW-1185">Reference proteome</keyword>
<dbReference type="GO" id="GO:0005886">
    <property type="term" value="C:plasma membrane"/>
    <property type="evidence" value="ECO:0007669"/>
    <property type="project" value="UniProtKB-SubCell"/>
</dbReference>
<keyword evidence="8 9" id="KW-0131">Cell cycle</keyword>
<dbReference type="GO" id="GO:0043093">
    <property type="term" value="P:FtsZ-dependent cytokinesis"/>
    <property type="evidence" value="ECO:0007669"/>
    <property type="project" value="UniProtKB-UniRule"/>
</dbReference>
<dbReference type="InterPro" id="IPR026579">
    <property type="entry name" value="FtsQ"/>
</dbReference>
<evidence type="ECO:0000256" key="10">
    <source>
        <dbReference type="SAM" id="MobiDB-lite"/>
    </source>
</evidence>
<feature type="domain" description="POTRA" evidence="11">
    <location>
        <begin position="61"/>
        <end position="129"/>
    </location>
</feature>
<dbReference type="PANTHER" id="PTHR35851">
    <property type="entry name" value="CELL DIVISION PROTEIN FTSQ"/>
    <property type="match status" value="1"/>
</dbReference>
<evidence type="ECO:0000256" key="5">
    <source>
        <dbReference type="ARBA" id="ARBA00022692"/>
    </source>
</evidence>
<sequence>MPDRPGWWRLLWKRQRWLVRPGLALLGLAAIGGGGYVAVQSIGQGESFRERFGHATAHLGLRVQQVTIEGRQKTPEPLLWAALGVRTGEPILGYSIDAARARIERINWVQSVTVERRLPGTIRVQLQERRPFAVWQLHGKFTLVDRGGEVVTDSDVASFARDVPLVVGPGAPAAAAALIDALAVYPEIMSRMVAAVRVGERRWNLRMNNGADVLLPEGAEAPALAKLAEMHANLALLDRPLQVVDLRLADRLVVRPQPQPDRTDPKDGKPVRKST</sequence>